<proteinExistence type="predicted"/>
<feature type="region of interest" description="Disordered" evidence="1">
    <location>
        <begin position="293"/>
        <end position="313"/>
    </location>
</feature>
<feature type="transmembrane region" description="Helical" evidence="2">
    <location>
        <begin position="12"/>
        <end position="36"/>
    </location>
</feature>
<comment type="caution">
    <text evidence="3">The sequence shown here is derived from an EMBL/GenBank/DDBJ whole genome shotgun (WGS) entry which is preliminary data.</text>
</comment>
<feature type="transmembrane region" description="Helical" evidence="2">
    <location>
        <begin position="48"/>
        <end position="71"/>
    </location>
</feature>
<dbReference type="EMBL" id="JAWWNJ010000131">
    <property type="protein sequence ID" value="KAK6987505.1"/>
    <property type="molecule type" value="Genomic_DNA"/>
</dbReference>
<dbReference type="Proteomes" id="UP001362999">
    <property type="component" value="Unassembled WGS sequence"/>
</dbReference>
<reference evidence="3 4" key="1">
    <citation type="journal article" date="2024" name="J Genomics">
        <title>Draft genome sequencing and assembly of Favolaschia claudopus CIRM-BRFM 2984 isolated from oak limbs.</title>
        <authorList>
            <person name="Navarro D."/>
            <person name="Drula E."/>
            <person name="Chaduli D."/>
            <person name="Cazenave R."/>
            <person name="Ahrendt S."/>
            <person name="Wang J."/>
            <person name="Lipzen A."/>
            <person name="Daum C."/>
            <person name="Barry K."/>
            <person name="Grigoriev I.V."/>
            <person name="Favel A."/>
            <person name="Rosso M.N."/>
            <person name="Martin F."/>
        </authorList>
    </citation>
    <scope>NUCLEOTIDE SEQUENCE [LARGE SCALE GENOMIC DNA]</scope>
    <source>
        <strain evidence="3 4">CIRM-BRFM 2984</strain>
    </source>
</reference>
<feature type="transmembrane region" description="Helical" evidence="2">
    <location>
        <begin position="166"/>
        <end position="189"/>
    </location>
</feature>
<protein>
    <submittedName>
        <fullName evidence="3">Uncharacterized protein</fullName>
    </submittedName>
</protein>
<evidence type="ECO:0000313" key="4">
    <source>
        <dbReference type="Proteomes" id="UP001362999"/>
    </source>
</evidence>
<accession>A0AAV9ZM39</accession>
<name>A0AAV9ZM39_9AGAR</name>
<keyword evidence="2" id="KW-0472">Membrane</keyword>
<evidence type="ECO:0000256" key="2">
    <source>
        <dbReference type="SAM" id="Phobius"/>
    </source>
</evidence>
<keyword evidence="4" id="KW-1185">Reference proteome</keyword>
<feature type="transmembrane region" description="Helical" evidence="2">
    <location>
        <begin position="133"/>
        <end position="154"/>
    </location>
</feature>
<organism evidence="3 4">
    <name type="scientific">Favolaschia claudopus</name>
    <dbReference type="NCBI Taxonomy" id="2862362"/>
    <lineage>
        <taxon>Eukaryota</taxon>
        <taxon>Fungi</taxon>
        <taxon>Dikarya</taxon>
        <taxon>Basidiomycota</taxon>
        <taxon>Agaricomycotina</taxon>
        <taxon>Agaricomycetes</taxon>
        <taxon>Agaricomycetidae</taxon>
        <taxon>Agaricales</taxon>
        <taxon>Marasmiineae</taxon>
        <taxon>Mycenaceae</taxon>
        <taxon>Favolaschia</taxon>
    </lineage>
</organism>
<feature type="transmembrane region" description="Helical" evidence="2">
    <location>
        <begin position="210"/>
        <end position="235"/>
    </location>
</feature>
<feature type="transmembrane region" description="Helical" evidence="2">
    <location>
        <begin position="101"/>
        <end position="121"/>
    </location>
</feature>
<dbReference type="AlphaFoldDB" id="A0AAV9ZM39"/>
<sequence length="313" mass="34479">MLTVPRVPSALATVVIETFFYGIYIVLFIISLYLLFTAEKRGLRRARSVCLSPILLGGSMLFVAVTGHWAITIQRLFLAFVIVDDGKDPLSFYGDFSQPSAIAQSTFLLVSLTIVDALVVHRLWTVWAYVNRYVMIFPALTLLGLLASTIGVAVDFSQFKAGDNVLALANGWIIADCAFTLFTNIYCTGMMGWRLWRVQQILKPSGERTFNSIVAIIVESAALSSIWGLFFVVTYATRSNLRFLIDVTPAIVSSANMLIYVRVGLGWAHGSTPTARSSAIRLGNPKPKLSFKIGVGQGDEEETDDDFKRGDVL</sequence>
<evidence type="ECO:0000313" key="3">
    <source>
        <dbReference type="EMBL" id="KAK6987505.1"/>
    </source>
</evidence>
<keyword evidence="2" id="KW-0812">Transmembrane</keyword>
<gene>
    <name evidence="3" type="ORF">R3P38DRAFT_3101509</name>
</gene>
<evidence type="ECO:0000256" key="1">
    <source>
        <dbReference type="SAM" id="MobiDB-lite"/>
    </source>
</evidence>
<keyword evidence="2" id="KW-1133">Transmembrane helix</keyword>